<keyword evidence="4" id="KW-0206">Cytoskeleton</keyword>
<dbReference type="EMBL" id="GBYB01012411">
    <property type="protein sequence ID" value="JAG82178.1"/>
    <property type="molecule type" value="Transcribed_RNA"/>
</dbReference>
<keyword evidence="5" id="KW-0966">Cell projection</keyword>
<proteinExistence type="predicted"/>
<protein>
    <submittedName>
        <fullName evidence="8">C16orf48 protein</fullName>
    </submittedName>
</protein>
<evidence type="ECO:0000256" key="4">
    <source>
        <dbReference type="ARBA" id="ARBA00023212"/>
    </source>
</evidence>
<evidence type="ECO:0000256" key="2">
    <source>
        <dbReference type="ARBA" id="ARBA00004245"/>
    </source>
</evidence>
<dbReference type="InterPro" id="IPR052102">
    <property type="entry name" value="Enkurin_domain-protein"/>
</dbReference>
<dbReference type="GeneID" id="105273393"/>
<accession>A0A9R1U9M5</accession>
<dbReference type="PANTHER" id="PTHR21490">
    <property type="entry name" value="ENKURIN-RELATED"/>
    <property type="match status" value="1"/>
</dbReference>
<dbReference type="InterPro" id="IPR027012">
    <property type="entry name" value="Enkurin_dom"/>
</dbReference>
<dbReference type="PROSITE" id="PS51665">
    <property type="entry name" value="ENKURIN"/>
    <property type="match status" value="1"/>
</dbReference>
<dbReference type="AlphaFoldDB" id="A0A0C9RX08"/>
<dbReference type="GO" id="GO:0005929">
    <property type="term" value="C:cilium"/>
    <property type="evidence" value="ECO:0007669"/>
    <property type="project" value="UniProtKB-SubCell"/>
</dbReference>
<dbReference type="RefSeq" id="XP_011314111.1">
    <property type="nucleotide sequence ID" value="XM_011315809.1"/>
</dbReference>
<evidence type="ECO:0000256" key="1">
    <source>
        <dbReference type="ARBA" id="ARBA00004138"/>
    </source>
</evidence>
<dbReference type="KEGG" id="fas:105273393"/>
<dbReference type="Pfam" id="PF13864">
    <property type="entry name" value="Enkurin"/>
    <property type="match status" value="1"/>
</dbReference>
<reference evidence="8" key="1">
    <citation type="submission" date="2015-01" db="EMBL/GenBank/DDBJ databases">
        <title>Transcriptome Assembly of Fopius arisanus.</title>
        <authorList>
            <person name="Geib S."/>
        </authorList>
    </citation>
    <scope>NUCLEOTIDE SEQUENCE</scope>
</reference>
<evidence type="ECO:0000259" key="7">
    <source>
        <dbReference type="PROSITE" id="PS51665"/>
    </source>
</evidence>
<evidence type="ECO:0000313" key="10">
    <source>
        <dbReference type="RefSeq" id="XP_011314111.1"/>
    </source>
</evidence>
<sequence length="380" mass="43480">MTTLRGIFPSPKPPRRKNFIQENVKNLRRMEQYFQSSKEVEDLEKLKIQSRQGKYQNVAARVNSSLHRSQRRLEVGGNHSADSREIGIHHELQRKSSAPELRNNATTPNTKKTPITKSKVPPVVVNGKQKILRERKNESMKKAAGEPQTLPKVPLNLDFIEERDHCDNNCDSSKCKSKGIQTLDTDNLEGIYAEGIVRYPSARSLPINEESEITDGEALRGDGSLVINQKSRKKPNSSTSKETTDCVKLNKEKLTIASKMAAQLNNGVLPPNYRKGVVPKYIKERKEERQQEKERQALEEAIFAECPEGHVPLPDNERRETLKLLKKNYQELVNELNMLPIRSDTLRSQRRKMEIERQLTKLEEGVKVFSRPKVFVKINA</sequence>
<dbReference type="RefSeq" id="XP_011314113.1">
    <property type="nucleotide sequence ID" value="XM_011315811.1"/>
</dbReference>
<dbReference type="OrthoDB" id="10264920at2759"/>
<keyword evidence="3" id="KW-0963">Cytoplasm</keyword>
<accession>A0A0C9RX08</accession>
<accession>A0A9R1TS77</accession>
<keyword evidence="9" id="KW-1185">Reference proteome</keyword>
<dbReference type="PANTHER" id="PTHR21490:SF2">
    <property type="entry name" value="ENKURIN DOMAIN-CONTAINING PROTEIN 1"/>
    <property type="match status" value="1"/>
</dbReference>
<name>A0A0C9RX08_9HYME</name>
<evidence type="ECO:0000313" key="9">
    <source>
        <dbReference type="Proteomes" id="UP000694866"/>
    </source>
</evidence>
<dbReference type="GO" id="GO:0005881">
    <property type="term" value="C:cytoplasmic microtubule"/>
    <property type="evidence" value="ECO:0007669"/>
    <property type="project" value="TreeGrafter"/>
</dbReference>
<evidence type="ECO:0000256" key="3">
    <source>
        <dbReference type="ARBA" id="ARBA00022490"/>
    </source>
</evidence>
<dbReference type="Proteomes" id="UP000694866">
    <property type="component" value="Unplaced"/>
</dbReference>
<reference evidence="10 11" key="2">
    <citation type="submission" date="2025-04" db="UniProtKB">
        <authorList>
            <consortium name="RefSeq"/>
        </authorList>
    </citation>
    <scope>IDENTIFICATION</scope>
    <source>
        <strain evidence="10 11">USDA-PBARC FA_bdor</strain>
        <tissue evidence="10 11">Whole organism</tissue>
    </source>
</reference>
<feature type="region of interest" description="Disordered" evidence="6">
    <location>
        <begin position="93"/>
        <end position="118"/>
    </location>
</feature>
<feature type="domain" description="Enkurin" evidence="7">
    <location>
        <begin position="285"/>
        <end position="377"/>
    </location>
</feature>
<evidence type="ECO:0000313" key="8">
    <source>
        <dbReference type="EMBL" id="JAG82178.1"/>
    </source>
</evidence>
<gene>
    <name evidence="8" type="primary">C16orf48</name>
    <name evidence="10 11" type="synonym">LOC105273393</name>
    <name evidence="8" type="ORF">g.42200</name>
</gene>
<evidence type="ECO:0000256" key="5">
    <source>
        <dbReference type="ARBA" id="ARBA00023273"/>
    </source>
</evidence>
<comment type="subcellular location">
    <subcellularLocation>
        <location evidence="1">Cell projection</location>
        <location evidence="1">Cilium</location>
    </subcellularLocation>
    <subcellularLocation>
        <location evidence="2">Cytoplasm</location>
        <location evidence="2">Cytoskeleton</location>
    </subcellularLocation>
</comment>
<evidence type="ECO:0000256" key="6">
    <source>
        <dbReference type="SAM" id="MobiDB-lite"/>
    </source>
</evidence>
<feature type="region of interest" description="Disordered" evidence="6">
    <location>
        <begin position="215"/>
        <end position="245"/>
    </location>
</feature>
<feature type="compositionally biased region" description="Low complexity" evidence="6">
    <location>
        <begin position="103"/>
        <end position="117"/>
    </location>
</feature>
<evidence type="ECO:0000313" key="11">
    <source>
        <dbReference type="RefSeq" id="XP_011314113.1"/>
    </source>
</evidence>
<organism evidence="8">
    <name type="scientific">Fopius arisanus</name>
    <dbReference type="NCBI Taxonomy" id="64838"/>
    <lineage>
        <taxon>Eukaryota</taxon>
        <taxon>Metazoa</taxon>
        <taxon>Ecdysozoa</taxon>
        <taxon>Arthropoda</taxon>
        <taxon>Hexapoda</taxon>
        <taxon>Insecta</taxon>
        <taxon>Pterygota</taxon>
        <taxon>Neoptera</taxon>
        <taxon>Endopterygota</taxon>
        <taxon>Hymenoptera</taxon>
        <taxon>Apocrita</taxon>
        <taxon>Ichneumonoidea</taxon>
        <taxon>Braconidae</taxon>
        <taxon>Opiinae</taxon>
        <taxon>Fopius</taxon>
    </lineage>
</organism>